<protein>
    <recommendedName>
        <fullName evidence="2">DUF58 domain-containing protein</fullName>
    </recommendedName>
</protein>
<dbReference type="InterPro" id="IPR002881">
    <property type="entry name" value="DUF58"/>
</dbReference>
<evidence type="ECO:0000259" key="2">
    <source>
        <dbReference type="Pfam" id="PF01882"/>
    </source>
</evidence>
<dbReference type="EMBL" id="JRAA01000002">
    <property type="protein sequence ID" value="KHF25462.1"/>
    <property type="molecule type" value="Genomic_DNA"/>
</dbReference>
<gene>
    <name evidence="3" type="ORF">JV46_07540</name>
</gene>
<feature type="transmembrane region" description="Helical" evidence="1">
    <location>
        <begin position="34"/>
        <end position="57"/>
    </location>
</feature>
<keyword evidence="4" id="KW-1185">Reference proteome</keyword>
<dbReference type="AlphaFoldDB" id="A0A0B0H9X9"/>
<name>A0A0B0H9X9_SOVGS</name>
<sequence length="321" mass="36296">MMQNARQWFRAQFGRWLKKRLPAARSITLDRHRLFVFPSRAGFGFLLFVVVILLVAINYQNNMVFGLAFLLSSLLVITILHTWGNLSGLTVSSLRAIPVFAGESAVFEIRISRPERGARHAITLTWPDGDSAYTSLLEEKEVIVELSLPAHRRGVLRPGRLLIETHYPLGLVRCWSWIDLALETLVYPQPLESEFHSGDSGETDSGEVMVNLAGDDYYGLREYQPGDSLKQVAWKHYARGHDLQTRQFAAYRDHQLWLDYEAFTGGVEARLSALCFEVLRVEANREEYGLRLPGIEIEPGKGDRHREQVLSALALFQGGAG</sequence>
<evidence type="ECO:0000313" key="4">
    <source>
        <dbReference type="Proteomes" id="UP000030856"/>
    </source>
</evidence>
<evidence type="ECO:0000256" key="1">
    <source>
        <dbReference type="SAM" id="Phobius"/>
    </source>
</evidence>
<dbReference type="PANTHER" id="PTHR34351:SF1">
    <property type="entry name" value="SLR1927 PROTEIN"/>
    <property type="match status" value="1"/>
</dbReference>
<accession>A0A0B0H9X9</accession>
<reference evidence="3 4" key="1">
    <citation type="journal article" date="2014" name="BMC Genomics">
        <title>The genome of the intracellular bacterium of the coastal bivalve, Solemya velum: a blueprint for thriving in and out of symbiosis.</title>
        <authorList>
            <person name="Dmytrenko O."/>
            <person name="Russell S.L."/>
            <person name="Loo W.T."/>
            <person name="Fontanez K.M."/>
            <person name="Liao L."/>
            <person name="Roeselers G."/>
            <person name="Sharma R."/>
            <person name="Stewart F.J."/>
            <person name="Newton I.L."/>
            <person name="Woyke T."/>
            <person name="Wu D."/>
            <person name="Lang J.M."/>
            <person name="Eisen J.A."/>
            <person name="Cavanaugh C.M."/>
        </authorList>
    </citation>
    <scope>NUCLEOTIDE SEQUENCE [LARGE SCALE GENOMIC DNA]</scope>
    <source>
        <strain evidence="3 4">WH</strain>
    </source>
</reference>
<feature type="domain" description="DUF58" evidence="2">
    <location>
        <begin position="220"/>
        <end position="261"/>
    </location>
</feature>
<dbReference type="OrthoDB" id="5298497at2"/>
<dbReference type="eggNOG" id="COG1721">
    <property type="taxonomic scope" value="Bacteria"/>
</dbReference>
<feature type="transmembrane region" description="Helical" evidence="1">
    <location>
        <begin position="63"/>
        <end position="83"/>
    </location>
</feature>
<dbReference type="Pfam" id="PF01882">
    <property type="entry name" value="DUF58"/>
    <property type="match status" value="1"/>
</dbReference>
<organism evidence="3 4">
    <name type="scientific">Solemya velum gill symbiont</name>
    <dbReference type="NCBI Taxonomy" id="2340"/>
    <lineage>
        <taxon>Bacteria</taxon>
        <taxon>Pseudomonadati</taxon>
        <taxon>Pseudomonadota</taxon>
        <taxon>Gammaproteobacteria</taxon>
        <taxon>sulfur-oxidizing symbionts</taxon>
    </lineage>
</organism>
<evidence type="ECO:0000313" key="3">
    <source>
        <dbReference type="EMBL" id="KHF25462.1"/>
    </source>
</evidence>
<proteinExistence type="predicted"/>
<keyword evidence="1" id="KW-0812">Transmembrane</keyword>
<dbReference type="PANTHER" id="PTHR34351">
    <property type="entry name" value="SLR1927 PROTEIN-RELATED"/>
    <property type="match status" value="1"/>
</dbReference>
<dbReference type="GeneID" id="86992642"/>
<dbReference type="RefSeq" id="WP_052132258.1">
    <property type="nucleotide sequence ID" value="NZ_JRAA01000002.1"/>
</dbReference>
<dbReference type="STRING" id="2340.JV46_07540"/>
<dbReference type="Proteomes" id="UP000030856">
    <property type="component" value="Unassembled WGS sequence"/>
</dbReference>
<keyword evidence="1" id="KW-1133">Transmembrane helix</keyword>
<keyword evidence="1" id="KW-0472">Membrane</keyword>
<comment type="caution">
    <text evidence="3">The sequence shown here is derived from an EMBL/GenBank/DDBJ whole genome shotgun (WGS) entry which is preliminary data.</text>
</comment>